<feature type="compositionally biased region" description="Basic and acidic residues" evidence="7">
    <location>
        <begin position="799"/>
        <end position="813"/>
    </location>
</feature>
<keyword evidence="10" id="KW-1185">Reference proteome</keyword>
<evidence type="ECO:0000313" key="9">
    <source>
        <dbReference type="EMBL" id="GAA0462352.1"/>
    </source>
</evidence>
<dbReference type="RefSeq" id="WP_344089738.1">
    <property type="nucleotide sequence ID" value="NZ_BAAAHB010000023.1"/>
</dbReference>
<evidence type="ECO:0000259" key="8">
    <source>
        <dbReference type="SMART" id="SM00387"/>
    </source>
</evidence>
<keyword evidence="3" id="KW-0597">Phosphoprotein</keyword>
<feature type="compositionally biased region" description="Low complexity" evidence="7">
    <location>
        <begin position="688"/>
        <end position="717"/>
    </location>
</feature>
<name>A0ABP3JRL2_9ACTN</name>
<dbReference type="Pfam" id="PF08376">
    <property type="entry name" value="NIT"/>
    <property type="match status" value="1"/>
</dbReference>
<evidence type="ECO:0000313" key="10">
    <source>
        <dbReference type="Proteomes" id="UP001499895"/>
    </source>
</evidence>
<dbReference type="Gene3D" id="6.10.340.10">
    <property type="match status" value="1"/>
</dbReference>
<dbReference type="PANTHER" id="PTHR44936">
    <property type="entry name" value="SENSOR PROTEIN CREC"/>
    <property type="match status" value="1"/>
</dbReference>
<organism evidence="9 10">
    <name type="scientific">Streptomyces stramineus</name>
    <dbReference type="NCBI Taxonomy" id="173861"/>
    <lineage>
        <taxon>Bacteria</taxon>
        <taxon>Bacillati</taxon>
        <taxon>Actinomycetota</taxon>
        <taxon>Actinomycetes</taxon>
        <taxon>Kitasatosporales</taxon>
        <taxon>Streptomycetaceae</taxon>
        <taxon>Streptomyces</taxon>
    </lineage>
</organism>
<dbReference type="InterPro" id="IPR036890">
    <property type="entry name" value="HATPase_C_sf"/>
</dbReference>
<keyword evidence="6" id="KW-0902">Two-component regulatory system</keyword>
<evidence type="ECO:0000256" key="4">
    <source>
        <dbReference type="ARBA" id="ARBA00022679"/>
    </source>
</evidence>
<dbReference type="SMART" id="SM00387">
    <property type="entry name" value="HATPase_c"/>
    <property type="match status" value="1"/>
</dbReference>
<evidence type="ECO:0000256" key="3">
    <source>
        <dbReference type="ARBA" id="ARBA00022553"/>
    </source>
</evidence>
<dbReference type="PANTHER" id="PTHR44936:SF9">
    <property type="entry name" value="SENSOR PROTEIN CREC"/>
    <property type="match status" value="1"/>
</dbReference>
<comment type="catalytic activity">
    <reaction evidence="1">
        <text>ATP + protein L-histidine = ADP + protein N-phospho-L-histidine.</text>
        <dbReference type="EC" id="2.7.13.3"/>
    </reaction>
</comment>
<feature type="compositionally biased region" description="Basic and acidic residues" evidence="7">
    <location>
        <begin position="7"/>
        <end position="23"/>
    </location>
</feature>
<sequence>MRKKRLRGGERERQSTAVRERTARVRNRLTASVAVTALTVLGASAFGLADATRELLDARRTASLARGDDPALTLAHALADERDAMTPHAAGGRPTGGGASEDQRARVDRQIAAYRHQAPPAVGHLLDALAGACREALTGTGDALSVFTAYTRTVHALHQAADTVAERRPGDGASAALPPLGRAVEEASATRALLLGALAAHGEAPALTAAAQESAVRERAALADFARLASPKSRDAYVRTVSGPDVDTAEGHLAHLTRPQVTAKDLADQSAKPVRSALTARLVLMRGVETTLDATEMRRMQELRDSELTALGLRGGAAALCFLLALGVGIRSARSITLPLSALRLGARRVCADPAAEEPIAFKGRDDEFAETVRSVNVLHETAVRQQERITALESERTRLIAARQLVAEERDVLLARHREAAEEAARPAERPESDPAHGMFVGLSLRTLGLVERQLAVIEGMEAHEADPERLDTLFKLDHLATRMRRNSENLLVLAGAESGTGRAGPAPLLDVLRASVGEIERYQRVRIQSLPQHARLAGCASEDVSHLVAELLENATAFSPPDAQVQVSGWYLESGEIVLCVQDEGIGMAPERLAELNALLADPDPQGPPPSVAERAGRAELAHRPGHAGHPEQHGDAPLGLGLYVVARLAARHGVRVQLREQTTGGVAAVAVLPVTVLAAGPPAVTGLGDTPPAPGPLTGLPGSVAEPGPHALPGRPRRPAGLRASPPSLAAPVHPADPPAGAVESAIRVTGLPAARGASTGRHARPPAPGPAPRAADVTGNGLPRRTPRAVPQRTEPPRVRKGVDAEALRRKLAGFQQGAADGRRDAAAELAGRTTDRNQAGTPAEGGSVEEARG</sequence>
<evidence type="ECO:0000256" key="2">
    <source>
        <dbReference type="ARBA" id="ARBA00012438"/>
    </source>
</evidence>
<keyword evidence="4" id="KW-0808">Transferase</keyword>
<dbReference type="InterPro" id="IPR003594">
    <property type="entry name" value="HATPase_dom"/>
</dbReference>
<feature type="region of interest" description="Disordered" evidence="7">
    <location>
        <begin position="1"/>
        <end position="23"/>
    </location>
</feature>
<evidence type="ECO:0000256" key="5">
    <source>
        <dbReference type="ARBA" id="ARBA00022777"/>
    </source>
</evidence>
<keyword evidence="5" id="KW-0418">Kinase</keyword>
<dbReference type="SUPFAM" id="SSF55874">
    <property type="entry name" value="ATPase domain of HSP90 chaperone/DNA topoisomerase II/histidine kinase"/>
    <property type="match status" value="1"/>
</dbReference>
<dbReference type="Gene3D" id="3.30.565.10">
    <property type="entry name" value="Histidine kinase-like ATPase, C-terminal domain"/>
    <property type="match status" value="1"/>
</dbReference>
<evidence type="ECO:0000256" key="7">
    <source>
        <dbReference type="SAM" id="MobiDB-lite"/>
    </source>
</evidence>
<comment type="caution">
    <text evidence="9">The sequence shown here is derived from an EMBL/GenBank/DDBJ whole genome shotgun (WGS) entry which is preliminary data.</text>
</comment>
<dbReference type="EMBL" id="BAAAHB010000023">
    <property type="protein sequence ID" value="GAA0462352.1"/>
    <property type="molecule type" value="Genomic_DNA"/>
</dbReference>
<gene>
    <name evidence="9" type="ORF">GCM10009544_26040</name>
</gene>
<accession>A0ABP3JRL2</accession>
<feature type="region of interest" description="Disordered" evidence="7">
    <location>
        <begin position="688"/>
        <end position="744"/>
    </location>
</feature>
<evidence type="ECO:0000256" key="1">
    <source>
        <dbReference type="ARBA" id="ARBA00000085"/>
    </source>
</evidence>
<dbReference type="InterPro" id="IPR013587">
    <property type="entry name" value="Nitrate/nitrite_sensing"/>
</dbReference>
<dbReference type="Pfam" id="PF02518">
    <property type="entry name" value="HATPase_c"/>
    <property type="match status" value="1"/>
</dbReference>
<dbReference type="EC" id="2.7.13.3" evidence="2"/>
<protein>
    <recommendedName>
        <fullName evidence="2">histidine kinase</fullName>
        <ecNumber evidence="2">2.7.13.3</ecNumber>
    </recommendedName>
</protein>
<proteinExistence type="predicted"/>
<reference evidence="10" key="1">
    <citation type="journal article" date="2019" name="Int. J. Syst. Evol. Microbiol.">
        <title>The Global Catalogue of Microorganisms (GCM) 10K type strain sequencing project: providing services to taxonomists for standard genome sequencing and annotation.</title>
        <authorList>
            <consortium name="The Broad Institute Genomics Platform"/>
            <consortium name="The Broad Institute Genome Sequencing Center for Infectious Disease"/>
            <person name="Wu L."/>
            <person name="Ma J."/>
        </authorList>
    </citation>
    <scope>NUCLEOTIDE SEQUENCE [LARGE SCALE GENOMIC DNA]</scope>
    <source>
        <strain evidence="10">JCM 10649</strain>
    </source>
</reference>
<feature type="domain" description="Histidine kinase/HSP90-like ATPase" evidence="8">
    <location>
        <begin position="541"/>
        <end position="679"/>
    </location>
</feature>
<evidence type="ECO:0000256" key="6">
    <source>
        <dbReference type="ARBA" id="ARBA00023012"/>
    </source>
</evidence>
<dbReference type="InterPro" id="IPR050980">
    <property type="entry name" value="2C_sensor_his_kinase"/>
</dbReference>
<dbReference type="Proteomes" id="UP001499895">
    <property type="component" value="Unassembled WGS sequence"/>
</dbReference>
<feature type="region of interest" description="Disordered" evidence="7">
    <location>
        <begin position="757"/>
        <end position="858"/>
    </location>
</feature>